<protein>
    <submittedName>
        <fullName evidence="1">Uncharacterized protein</fullName>
    </submittedName>
</protein>
<evidence type="ECO:0000313" key="2">
    <source>
        <dbReference type="Proteomes" id="UP001596958"/>
    </source>
</evidence>
<accession>A0ABW2YS20</accession>
<comment type="caution">
    <text evidence="1">The sequence shown here is derived from an EMBL/GenBank/DDBJ whole genome shotgun (WGS) entry which is preliminary data.</text>
</comment>
<dbReference type="RefSeq" id="WP_377096185.1">
    <property type="nucleotide sequence ID" value="NZ_JBHTHU010000001.1"/>
</dbReference>
<dbReference type="Proteomes" id="UP001596958">
    <property type="component" value="Unassembled WGS sequence"/>
</dbReference>
<proteinExistence type="predicted"/>
<gene>
    <name evidence="1" type="ORF">ACFQZS_00730</name>
</gene>
<keyword evidence="2" id="KW-1185">Reference proteome</keyword>
<name>A0ABW2YS20_9SPHI</name>
<organism evidence="1 2">
    <name type="scientific">Mucilaginibacter calamicampi</name>
    <dbReference type="NCBI Taxonomy" id="1302352"/>
    <lineage>
        <taxon>Bacteria</taxon>
        <taxon>Pseudomonadati</taxon>
        <taxon>Bacteroidota</taxon>
        <taxon>Sphingobacteriia</taxon>
        <taxon>Sphingobacteriales</taxon>
        <taxon>Sphingobacteriaceae</taxon>
        <taxon>Mucilaginibacter</taxon>
    </lineage>
</organism>
<dbReference type="Gene3D" id="3.10.450.50">
    <property type="match status" value="1"/>
</dbReference>
<dbReference type="EMBL" id="JBHTHU010000001">
    <property type="protein sequence ID" value="MFD0748645.1"/>
    <property type="molecule type" value="Genomic_DNA"/>
</dbReference>
<reference evidence="2" key="1">
    <citation type="journal article" date="2019" name="Int. J. Syst. Evol. Microbiol.">
        <title>The Global Catalogue of Microorganisms (GCM) 10K type strain sequencing project: providing services to taxonomists for standard genome sequencing and annotation.</title>
        <authorList>
            <consortium name="The Broad Institute Genomics Platform"/>
            <consortium name="The Broad Institute Genome Sequencing Center for Infectious Disease"/>
            <person name="Wu L."/>
            <person name="Ma J."/>
        </authorList>
    </citation>
    <scope>NUCLEOTIDE SEQUENCE [LARGE SCALE GENOMIC DNA]</scope>
    <source>
        <strain evidence="2">CCUG 63418</strain>
    </source>
</reference>
<evidence type="ECO:0000313" key="1">
    <source>
        <dbReference type="EMBL" id="MFD0748645.1"/>
    </source>
</evidence>
<sequence length="228" mass="25871">MTYLRFALAALIVCLLGCNETGNPKTAKKIAKLALKDNDFAISDTSKYKSEIQKLMRSLLVWAEDGKSVPDLLPFVINRKDSTVTGFDLSKLKAIDDSLKNTGFFSKEFINNYNQIIQLLDKRMKSKEIEPFSTGEIPPFGFNTDADPWCDCQDVPYDGENAFSVGANLVEVHIIELKNESGKMYWTWGNLPKDVSPDWRTVTYKFNVKKEGGKWKISYLQGFDIKRA</sequence>